<feature type="transmembrane region" description="Helical" evidence="6">
    <location>
        <begin position="124"/>
        <end position="142"/>
    </location>
</feature>
<feature type="transmembrane region" description="Helical" evidence="6">
    <location>
        <begin position="68"/>
        <end position="92"/>
    </location>
</feature>
<organism evidence="8">
    <name type="scientific">Leptolyngbya sp. NK1-12</name>
    <dbReference type="NCBI Taxonomy" id="2547451"/>
    <lineage>
        <taxon>Bacteria</taxon>
        <taxon>Bacillati</taxon>
        <taxon>Cyanobacteriota</taxon>
        <taxon>Cyanophyceae</taxon>
        <taxon>Leptolyngbyales</taxon>
        <taxon>Leptolyngbyaceae</taxon>
        <taxon>Leptolyngbya group</taxon>
        <taxon>Leptolyngbya</taxon>
    </lineage>
</organism>
<comment type="similarity">
    <text evidence="2">Belongs to the EamA transporter family.</text>
</comment>
<feature type="transmembrane region" description="Helical" evidence="6">
    <location>
        <begin position="277"/>
        <end position="294"/>
    </location>
</feature>
<protein>
    <submittedName>
        <fullName evidence="8">DMT family transporter</fullName>
    </submittedName>
</protein>
<accession>A0AA96WL67</accession>
<dbReference type="PANTHER" id="PTHR32322">
    <property type="entry name" value="INNER MEMBRANE TRANSPORTER"/>
    <property type="match status" value="1"/>
</dbReference>
<keyword evidence="5 6" id="KW-0472">Membrane</keyword>
<dbReference type="PANTHER" id="PTHR32322:SF2">
    <property type="entry name" value="EAMA DOMAIN-CONTAINING PROTEIN"/>
    <property type="match status" value="1"/>
</dbReference>
<evidence type="ECO:0000256" key="3">
    <source>
        <dbReference type="ARBA" id="ARBA00022692"/>
    </source>
</evidence>
<dbReference type="EMBL" id="CP053586">
    <property type="protein sequence ID" value="WNZ24291.1"/>
    <property type="molecule type" value="Genomic_DNA"/>
</dbReference>
<evidence type="ECO:0000256" key="2">
    <source>
        <dbReference type="ARBA" id="ARBA00007362"/>
    </source>
</evidence>
<feature type="transmembrane region" description="Helical" evidence="6">
    <location>
        <begin position="222"/>
        <end position="240"/>
    </location>
</feature>
<evidence type="ECO:0000259" key="7">
    <source>
        <dbReference type="Pfam" id="PF00892"/>
    </source>
</evidence>
<proteinExistence type="inferred from homology"/>
<dbReference type="InterPro" id="IPR037185">
    <property type="entry name" value="EmrE-like"/>
</dbReference>
<sequence>MLLTDFRGELAALSAALLWALASFMYARLGKQMSPLWLNLTKSSLAVGMILLTLVLRRDASPQLEWNSFMLLFLSGAVGIGFGDSVFFAALTNLGARRALLLEAIAPPLSACLAFVFLDEQLGLTAWLGILLTVVGVAWVIVERTPEQTAVLNLKRGVILGLLAALAQSSGAVLSRAALAETAVSPLWSSLIRLAAAVTVLLLWLGRHPSWQALQPLRSGRFLTVITAAAFAGTYLGIWLQQTALKFTETGIAQALIATSPLFIIPIAMLTGERVSFRAILGALIALAGVWLLFAG</sequence>
<evidence type="ECO:0000256" key="1">
    <source>
        <dbReference type="ARBA" id="ARBA00004141"/>
    </source>
</evidence>
<evidence type="ECO:0000256" key="4">
    <source>
        <dbReference type="ARBA" id="ARBA00022989"/>
    </source>
</evidence>
<feature type="domain" description="EamA" evidence="7">
    <location>
        <begin position="156"/>
        <end position="294"/>
    </location>
</feature>
<feature type="transmembrane region" description="Helical" evidence="6">
    <location>
        <begin position="36"/>
        <end position="56"/>
    </location>
</feature>
<keyword evidence="3 6" id="KW-0812">Transmembrane</keyword>
<feature type="domain" description="EamA" evidence="7">
    <location>
        <begin position="7"/>
        <end position="141"/>
    </location>
</feature>
<gene>
    <name evidence="8" type="ORF">HJG54_16455</name>
</gene>
<dbReference type="Pfam" id="PF00892">
    <property type="entry name" value="EamA"/>
    <property type="match status" value="2"/>
</dbReference>
<feature type="transmembrane region" description="Helical" evidence="6">
    <location>
        <begin position="187"/>
        <end position="206"/>
    </location>
</feature>
<name>A0AA96WL67_9CYAN</name>
<keyword evidence="4 6" id="KW-1133">Transmembrane helix</keyword>
<evidence type="ECO:0000313" key="8">
    <source>
        <dbReference type="EMBL" id="WNZ24291.1"/>
    </source>
</evidence>
<dbReference type="AlphaFoldDB" id="A0AA96WL67"/>
<dbReference type="GO" id="GO:0016020">
    <property type="term" value="C:membrane"/>
    <property type="evidence" value="ECO:0007669"/>
    <property type="project" value="UniProtKB-SubCell"/>
</dbReference>
<feature type="transmembrane region" description="Helical" evidence="6">
    <location>
        <begin position="154"/>
        <end position="175"/>
    </location>
</feature>
<feature type="transmembrane region" description="Helical" evidence="6">
    <location>
        <begin position="252"/>
        <end position="270"/>
    </location>
</feature>
<evidence type="ECO:0000256" key="5">
    <source>
        <dbReference type="ARBA" id="ARBA00023136"/>
    </source>
</evidence>
<dbReference type="InterPro" id="IPR000620">
    <property type="entry name" value="EamA_dom"/>
</dbReference>
<dbReference type="SUPFAM" id="SSF103481">
    <property type="entry name" value="Multidrug resistance efflux transporter EmrE"/>
    <property type="match status" value="2"/>
</dbReference>
<feature type="transmembrane region" description="Helical" evidence="6">
    <location>
        <begin position="99"/>
        <end position="118"/>
    </location>
</feature>
<feature type="transmembrane region" description="Helical" evidence="6">
    <location>
        <begin position="12"/>
        <end position="29"/>
    </location>
</feature>
<evidence type="ECO:0000256" key="6">
    <source>
        <dbReference type="SAM" id="Phobius"/>
    </source>
</evidence>
<dbReference type="RefSeq" id="WP_316430035.1">
    <property type="nucleotide sequence ID" value="NZ_CP053586.1"/>
</dbReference>
<reference evidence="8" key="1">
    <citation type="submission" date="2020-05" db="EMBL/GenBank/DDBJ databases">
        <authorList>
            <person name="Zhu T."/>
            <person name="Keshari N."/>
            <person name="Lu X."/>
        </authorList>
    </citation>
    <scope>NUCLEOTIDE SEQUENCE</scope>
    <source>
        <strain evidence="8">NK1-12</strain>
    </source>
</reference>
<comment type="subcellular location">
    <subcellularLocation>
        <location evidence="1">Membrane</location>
        <topology evidence="1">Multi-pass membrane protein</topology>
    </subcellularLocation>
</comment>
<dbReference type="InterPro" id="IPR050638">
    <property type="entry name" value="AA-Vitamin_Transporters"/>
</dbReference>